<evidence type="ECO:0000313" key="3">
    <source>
        <dbReference type="Proteomes" id="UP001629249"/>
    </source>
</evidence>
<dbReference type="EMBL" id="JAQQFN010000023">
    <property type="protein sequence ID" value="MFL9886788.1"/>
    <property type="molecule type" value="Genomic_DNA"/>
</dbReference>
<protein>
    <submittedName>
        <fullName evidence="2">Lar family restriction alleviation protein</fullName>
    </submittedName>
</protein>
<evidence type="ECO:0000256" key="1">
    <source>
        <dbReference type="SAM" id="MobiDB-lite"/>
    </source>
</evidence>
<proteinExistence type="predicted"/>
<dbReference type="Pfam" id="PF14354">
    <property type="entry name" value="Lar_restr_allev"/>
    <property type="match status" value="1"/>
</dbReference>
<organism evidence="2 3">
    <name type="scientific">Paraburkholderia agricolaris</name>
    <dbReference type="NCBI Taxonomy" id="2152888"/>
    <lineage>
        <taxon>Bacteria</taxon>
        <taxon>Pseudomonadati</taxon>
        <taxon>Pseudomonadota</taxon>
        <taxon>Betaproteobacteria</taxon>
        <taxon>Burkholderiales</taxon>
        <taxon>Burkholderiaceae</taxon>
        <taxon>Paraburkholderia</taxon>
    </lineage>
</organism>
<name>A0ABW8ZXH3_9BURK</name>
<keyword evidence="3" id="KW-1185">Reference proteome</keyword>
<gene>
    <name evidence="2" type="ORF">PQR66_27365</name>
</gene>
<evidence type="ECO:0000313" key="2">
    <source>
        <dbReference type="EMBL" id="MFL9886788.1"/>
    </source>
</evidence>
<accession>A0ABW8ZXH3</accession>
<feature type="region of interest" description="Disordered" evidence="1">
    <location>
        <begin position="34"/>
        <end position="55"/>
    </location>
</feature>
<reference evidence="2 3" key="1">
    <citation type="journal article" date="2024" name="Chem. Sci.">
        <title>Discovery of megapolipeptins by genome mining of a Burkholderiales bacteria collection.</title>
        <authorList>
            <person name="Paulo B.S."/>
            <person name="Recchia M.J.J."/>
            <person name="Lee S."/>
            <person name="Fergusson C.H."/>
            <person name="Romanowski S.B."/>
            <person name="Hernandez A."/>
            <person name="Krull N."/>
            <person name="Liu D.Y."/>
            <person name="Cavanagh H."/>
            <person name="Bos A."/>
            <person name="Gray C.A."/>
            <person name="Murphy B.T."/>
            <person name="Linington R.G."/>
            <person name="Eustaquio A.S."/>
        </authorList>
    </citation>
    <scope>NUCLEOTIDE SEQUENCE [LARGE SCALE GENOMIC DNA]</scope>
    <source>
        <strain evidence="2 3">RL16-012-BIC-B</strain>
    </source>
</reference>
<dbReference type="RefSeq" id="WP_408330543.1">
    <property type="nucleotide sequence ID" value="NZ_JAQQFH010000015.1"/>
</dbReference>
<comment type="caution">
    <text evidence="2">The sequence shown here is derived from an EMBL/GenBank/DDBJ whole genome shotgun (WGS) entry which is preliminary data.</text>
</comment>
<sequence>MYEQLYPCDHCGGRPTVGRSQRVAAQLGDDGFDYGGFGRDLGPPEIGDTMPRPPGAPQTERIVNIHCDECGMATPWHPVGDDMDRALDHVGLIWNRRLNRPATQTADIQNLVEKELGAPDVQFVLDLLARTEDEWTTRGPLFAMLARRLVDATVVAADCWPIEPVLKDAARYRKLAHHAQSVDIDGERYIQFPEVYNPNRDPYVMYEAEAAAAVDGLPDRKRW</sequence>
<dbReference type="Proteomes" id="UP001629249">
    <property type="component" value="Unassembled WGS sequence"/>
</dbReference>